<protein>
    <submittedName>
        <fullName evidence="2">Uncharacterized protein</fullName>
    </submittedName>
</protein>
<accession>A0AAE0LZI2</accession>
<feature type="non-terminal residue" evidence="2">
    <location>
        <position position="315"/>
    </location>
</feature>
<feature type="non-terminal residue" evidence="2">
    <location>
        <position position="1"/>
    </location>
</feature>
<evidence type="ECO:0000313" key="3">
    <source>
        <dbReference type="Proteomes" id="UP001283341"/>
    </source>
</evidence>
<dbReference type="AlphaFoldDB" id="A0AAE0LZI2"/>
<gene>
    <name evidence="2" type="ORF">B0H66DRAFT_462958</name>
</gene>
<dbReference type="EMBL" id="JAUEDM010000008">
    <property type="protein sequence ID" value="KAK3312619.1"/>
    <property type="molecule type" value="Genomic_DNA"/>
</dbReference>
<sequence>ELRHAERAWKEDIQRLHETEEQLKRLQDEVLTAVDRFDPNFDSNAVEKFKLLNNAVGKLSKAKGLTKFVLLNPLREWDASLLWKDSFAPSLLKESIPDGQMKLLFRQAIWKFLAERLFDRAQPFASYGGEVGKLATSLEFVRLFPDHETNEHAGKWRSVTIRQLSACPESEQDQKEFRLGLVKEFAAWFHRWLVPSEKFTVEEIERAATEKGDLNKRLEDTLSQAIGLSRLLMGERAAFSLVSPPLRDMAFKKEEDDSLTTALGHTVGVVDGADIETDVAGNVRLVGSPMLIKYGNAGGQNLEQETVVVRAFVVM</sequence>
<comment type="caution">
    <text evidence="2">The sequence shown here is derived from an EMBL/GenBank/DDBJ whole genome shotgun (WGS) entry which is preliminary data.</text>
</comment>
<evidence type="ECO:0000313" key="2">
    <source>
        <dbReference type="EMBL" id="KAK3312619.1"/>
    </source>
</evidence>
<proteinExistence type="predicted"/>
<organism evidence="2 3">
    <name type="scientific">Apodospora peruviana</name>
    <dbReference type="NCBI Taxonomy" id="516989"/>
    <lineage>
        <taxon>Eukaryota</taxon>
        <taxon>Fungi</taxon>
        <taxon>Dikarya</taxon>
        <taxon>Ascomycota</taxon>
        <taxon>Pezizomycotina</taxon>
        <taxon>Sordariomycetes</taxon>
        <taxon>Sordariomycetidae</taxon>
        <taxon>Sordariales</taxon>
        <taxon>Lasiosphaeriaceae</taxon>
        <taxon>Apodospora</taxon>
    </lineage>
</organism>
<feature type="coiled-coil region" evidence="1">
    <location>
        <begin position="9"/>
        <end position="36"/>
    </location>
</feature>
<keyword evidence="1" id="KW-0175">Coiled coil</keyword>
<dbReference type="Proteomes" id="UP001283341">
    <property type="component" value="Unassembled WGS sequence"/>
</dbReference>
<evidence type="ECO:0000256" key="1">
    <source>
        <dbReference type="SAM" id="Coils"/>
    </source>
</evidence>
<name>A0AAE0LZI2_9PEZI</name>
<reference evidence="2" key="2">
    <citation type="submission" date="2023-06" db="EMBL/GenBank/DDBJ databases">
        <authorList>
            <consortium name="Lawrence Berkeley National Laboratory"/>
            <person name="Haridas S."/>
            <person name="Hensen N."/>
            <person name="Bonometti L."/>
            <person name="Westerberg I."/>
            <person name="Brannstrom I.O."/>
            <person name="Guillou S."/>
            <person name="Cros-Aarteil S."/>
            <person name="Calhoun S."/>
            <person name="Kuo A."/>
            <person name="Mondo S."/>
            <person name="Pangilinan J."/>
            <person name="Riley R."/>
            <person name="Labutti K."/>
            <person name="Andreopoulos B."/>
            <person name="Lipzen A."/>
            <person name="Chen C."/>
            <person name="Yanf M."/>
            <person name="Daum C."/>
            <person name="Ng V."/>
            <person name="Clum A."/>
            <person name="Steindorff A."/>
            <person name="Ohm R."/>
            <person name="Martin F."/>
            <person name="Silar P."/>
            <person name="Natvig D."/>
            <person name="Lalanne C."/>
            <person name="Gautier V."/>
            <person name="Ament-Velasquez S.L."/>
            <person name="Kruys A."/>
            <person name="Hutchinson M.I."/>
            <person name="Powell A.J."/>
            <person name="Barry K."/>
            <person name="Miller A.N."/>
            <person name="Grigoriev I.V."/>
            <person name="Debuchy R."/>
            <person name="Gladieux P."/>
            <person name="Thoren M.H."/>
            <person name="Johannesson H."/>
        </authorList>
    </citation>
    <scope>NUCLEOTIDE SEQUENCE</scope>
    <source>
        <strain evidence="2">CBS 118394</strain>
    </source>
</reference>
<keyword evidence="3" id="KW-1185">Reference proteome</keyword>
<reference evidence="2" key="1">
    <citation type="journal article" date="2023" name="Mol. Phylogenet. Evol.">
        <title>Genome-scale phylogeny and comparative genomics of the fungal order Sordariales.</title>
        <authorList>
            <person name="Hensen N."/>
            <person name="Bonometti L."/>
            <person name="Westerberg I."/>
            <person name="Brannstrom I.O."/>
            <person name="Guillou S."/>
            <person name="Cros-Aarteil S."/>
            <person name="Calhoun S."/>
            <person name="Haridas S."/>
            <person name="Kuo A."/>
            <person name="Mondo S."/>
            <person name="Pangilinan J."/>
            <person name="Riley R."/>
            <person name="LaButti K."/>
            <person name="Andreopoulos B."/>
            <person name="Lipzen A."/>
            <person name="Chen C."/>
            <person name="Yan M."/>
            <person name="Daum C."/>
            <person name="Ng V."/>
            <person name="Clum A."/>
            <person name="Steindorff A."/>
            <person name="Ohm R.A."/>
            <person name="Martin F."/>
            <person name="Silar P."/>
            <person name="Natvig D.O."/>
            <person name="Lalanne C."/>
            <person name="Gautier V."/>
            <person name="Ament-Velasquez S.L."/>
            <person name="Kruys A."/>
            <person name="Hutchinson M.I."/>
            <person name="Powell A.J."/>
            <person name="Barry K."/>
            <person name="Miller A.N."/>
            <person name="Grigoriev I.V."/>
            <person name="Debuchy R."/>
            <person name="Gladieux P."/>
            <person name="Hiltunen Thoren M."/>
            <person name="Johannesson H."/>
        </authorList>
    </citation>
    <scope>NUCLEOTIDE SEQUENCE</scope>
    <source>
        <strain evidence="2">CBS 118394</strain>
    </source>
</reference>